<accession>A0A3P1VE56</accession>
<dbReference type="EMBL" id="RQZA01000001">
    <property type="protein sequence ID" value="RRD32464.1"/>
    <property type="molecule type" value="Genomic_DNA"/>
</dbReference>
<dbReference type="PANTHER" id="PTHR11091:SF0">
    <property type="entry name" value="MALATE DEHYDROGENASE"/>
    <property type="match status" value="1"/>
</dbReference>
<keyword evidence="2 3" id="KW-0560">Oxidoreductase</keyword>
<dbReference type="NCBIfam" id="TIGR03175">
    <property type="entry name" value="AllD"/>
    <property type="match status" value="1"/>
</dbReference>
<dbReference type="Gene3D" id="1.10.1530.10">
    <property type="match status" value="1"/>
</dbReference>
<protein>
    <submittedName>
        <fullName evidence="3">Ureidoglycolate dehydrogenase</fullName>
        <ecNumber evidence="3">1.1.1.154</ecNumber>
    </submittedName>
</protein>
<dbReference type="GO" id="GO:0009040">
    <property type="term" value="F:ureidoglycolate dehydrogenase activity"/>
    <property type="evidence" value="ECO:0007669"/>
    <property type="project" value="UniProtKB-EC"/>
</dbReference>
<proteinExistence type="inferred from homology"/>
<evidence type="ECO:0000313" key="3">
    <source>
        <dbReference type="EMBL" id="RRD32464.1"/>
    </source>
</evidence>
<dbReference type="STRING" id="1123309.GCA_000377005_01535"/>
<name>A0A3P1VE56_9STRE</name>
<evidence type="ECO:0000313" key="4">
    <source>
        <dbReference type="Proteomes" id="UP000281771"/>
    </source>
</evidence>
<dbReference type="InterPro" id="IPR043143">
    <property type="entry name" value="Mal/L-sulf/L-lact_DH-like_NADP"/>
</dbReference>
<dbReference type="AlphaFoldDB" id="A0A3P1VE56"/>
<dbReference type="InterPro" id="IPR043144">
    <property type="entry name" value="Mal/L-sulf/L-lact_DH-like_ah"/>
</dbReference>
<comment type="similarity">
    <text evidence="1">Belongs to the LDH2/MDH2 oxidoreductase family.</text>
</comment>
<gene>
    <name evidence="3" type="primary">allD</name>
    <name evidence="3" type="ORF">EII38_01640</name>
</gene>
<reference evidence="3 4" key="1">
    <citation type="submission" date="2018-11" db="EMBL/GenBank/DDBJ databases">
        <title>Genomes From Bacteria Associated with the Canine Oral Cavity: a Test Case for Automated Genome-Based Taxonomic Assignment.</title>
        <authorList>
            <person name="Coil D.A."/>
            <person name="Jospin G."/>
            <person name="Darling A.E."/>
            <person name="Wallis C."/>
            <person name="Davis I.J."/>
            <person name="Harris S."/>
            <person name="Eisen J.A."/>
            <person name="Holcombe L.J."/>
            <person name="O'Flynn C."/>
        </authorList>
    </citation>
    <scope>NUCLEOTIDE SEQUENCE [LARGE SCALE GENOMIC DNA]</scope>
    <source>
        <strain evidence="3 4">OH4621_COT-116</strain>
    </source>
</reference>
<organism evidence="3 4">
    <name type="scientific">Streptococcus minor</name>
    <dbReference type="NCBI Taxonomy" id="229549"/>
    <lineage>
        <taxon>Bacteria</taxon>
        <taxon>Bacillati</taxon>
        <taxon>Bacillota</taxon>
        <taxon>Bacilli</taxon>
        <taxon>Lactobacillales</taxon>
        <taxon>Streptococcaceae</taxon>
        <taxon>Streptococcus</taxon>
    </lineage>
</organism>
<dbReference type="InterPro" id="IPR017590">
    <property type="entry name" value="Ureidoglycolate_dehydrogenase"/>
</dbReference>
<dbReference type="Gene3D" id="3.30.1370.60">
    <property type="entry name" value="Hypothetical oxidoreductase yiak, domain 2"/>
    <property type="match status" value="1"/>
</dbReference>
<dbReference type="PANTHER" id="PTHR11091">
    <property type="entry name" value="OXIDOREDUCTASE-RELATED"/>
    <property type="match status" value="1"/>
</dbReference>
<comment type="caution">
    <text evidence="3">The sequence shown here is derived from an EMBL/GenBank/DDBJ whole genome shotgun (WGS) entry which is preliminary data.</text>
</comment>
<dbReference type="Proteomes" id="UP000281771">
    <property type="component" value="Unassembled WGS sequence"/>
</dbReference>
<evidence type="ECO:0000256" key="2">
    <source>
        <dbReference type="ARBA" id="ARBA00023002"/>
    </source>
</evidence>
<dbReference type="SUPFAM" id="SSF89733">
    <property type="entry name" value="L-sulfolactate dehydrogenase-like"/>
    <property type="match status" value="1"/>
</dbReference>
<dbReference type="InterPro" id="IPR003767">
    <property type="entry name" value="Malate/L-lactate_DH-like"/>
</dbReference>
<dbReference type="RefSeq" id="WP_124775503.1">
    <property type="nucleotide sequence ID" value="NZ_RQZA01000001.1"/>
</dbReference>
<dbReference type="Pfam" id="PF02615">
    <property type="entry name" value="Ldh_2"/>
    <property type="match status" value="1"/>
</dbReference>
<dbReference type="NCBIfam" id="NF011599">
    <property type="entry name" value="PRK15025.1"/>
    <property type="match status" value="1"/>
</dbReference>
<sequence length="356" mass="38816">MSQEEMLLVTIQAEELHELIKKKLVSAGLEASQADEVANHLVYADLSGIHSHGAVRVEYYAERISKGGVTLHPKMHFEQTGESTGIFHGDNGIGQYVVNEALEPIIDMAKKSGLAVVGISKMSHSGTMAYYLEKVARAGLVGISMCQSDPMVVPFGGRENYFGTNPIGFAAPRSGHEPIVFDMATTIQAWGKILDARSRNQDIPPTWAVDKDGLPTTNPHEVQGLLPIAGPKGYGLMMIVDILAGSLLGLPFGKHVTSMYADLTSPRNLGQLFIIIDPSRFTNADEFAEQINRMVEELHSIEPAEGFESVLYPGERNKLVYLKNQENGIPIPKSIIDYLKSNQVHNDQFGGKGAFA</sequence>
<dbReference type="InterPro" id="IPR036111">
    <property type="entry name" value="Mal/L-sulfo/L-lacto_DH-like_sf"/>
</dbReference>
<evidence type="ECO:0000256" key="1">
    <source>
        <dbReference type="ARBA" id="ARBA00006056"/>
    </source>
</evidence>
<dbReference type="EC" id="1.1.1.154" evidence="3"/>
<keyword evidence="4" id="KW-1185">Reference proteome</keyword>